<sequence length="410" mass="46124">MDIEFSSPLKFYHTYLENIYVPQGLRTSSRHLERNKWRCLGTETQLEFTIRKERNYIIVKVTNNGQALDYAVVNSYKGREMMQFCARKPSISCKYMISPTHMRRFQVAFANDSDFLEANNRIIGLGLIVVRAQIPPVNSQSATIPQYNTQTPLQSILSLLTQTATAEDNFPHSQLNSETSTNIQEKLEAVKRATVSTTFAEPERVPNPVQSQESQELRKRNLVEDRISFPHFNDSIVAPSIPLENGLALNSGVEILASQPYQNTTIENRAQKDSLSPPLGVRYTLPQELTKPPPAPLSQLPAPSAPLAQFQTSQTPKSAPQASIVNSQIPIQTSRTTVVHPLALATTSLQNQENNEINDKSKKLENNSNTTIPEVRISKKLIKRKLKDKKFLKWVAKVEGVLSEMIEKKS</sequence>
<proteinExistence type="predicted"/>
<dbReference type="Pfam" id="PF03525">
    <property type="entry name" value="Meiotic_rec114"/>
    <property type="match status" value="1"/>
</dbReference>
<name>A0A4C2E204_9SACH</name>
<protein>
    <submittedName>
        <fullName evidence="2">Uncharacterized protein</fullName>
    </submittedName>
</protein>
<dbReference type="AlphaFoldDB" id="A0A4C2E204"/>
<evidence type="ECO:0000313" key="2">
    <source>
        <dbReference type="EMBL" id="GCE98230.1"/>
    </source>
</evidence>
<dbReference type="EMBL" id="BIMX01000004">
    <property type="protein sequence ID" value="GCE98230.1"/>
    <property type="molecule type" value="Genomic_DNA"/>
</dbReference>
<comment type="caution">
    <text evidence="2">The sequence shown here is derived from an EMBL/GenBank/DDBJ whole genome shotgun (WGS) entry which is preliminary data.</text>
</comment>
<dbReference type="Proteomes" id="UP000301737">
    <property type="component" value="Unassembled WGS sequence"/>
</dbReference>
<evidence type="ECO:0000256" key="1">
    <source>
        <dbReference type="SAM" id="MobiDB-lite"/>
    </source>
</evidence>
<keyword evidence="3" id="KW-1185">Reference proteome</keyword>
<reference evidence="2 3" key="1">
    <citation type="submission" date="2019-01" db="EMBL/GenBank/DDBJ databases">
        <title>Draft Genome Sequencing of Zygosaccharomyces mellis Ca-7.</title>
        <authorList>
            <person name="Shiwa Y."/>
            <person name="Kanesaki Y."/>
            <person name="Ishige T."/>
            <person name="Mura K."/>
            <person name="Hori T."/>
            <person name="Tamura T."/>
        </authorList>
    </citation>
    <scope>NUCLEOTIDE SEQUENCE [LARGE SCALE GENOMIC DNA]</scope>
    <source>
        <strain evidence="2 3">Ca-7</strain>
    </source>
</reference>
<organism evidence="2 3">
    <name type="scientific">Zygosaccharomyces mellis</name>
    <dbReference type="NCBI Taxonomy" id="42258"/>
    <lineage>
        <taxon>Eukaryota</taxon>
        <taxon>Fungi</taxon>
        <taxon>Dikarya</taxon>
        <taxon>Ascomycota</taxon>
        <taxon>Saccharomycotina</taxon>
        <taxon>Saccharomycetes</taxon>
        <taxon>Saccharomycetales</taxon>
        <taxon>Saccharomycetaceae</taxon>
        <taxon>Zygosaccharomyces</taxon>
    </lineage>
</organism>
<dbReference type="InterPro" id="IPR004354">
    <property type="entry name" value="Meiotic_Rec114"/>
</dbReference>
<dbReference type="OrthoDB" id="4036344at2759"/>
<dbReference type="PRINTS" id="PR01548">
    <property type="entry name" value="MEIOTICR114"/>
</dbReference>
<accession>A0A4C2E204</accession>
<dbReference type="GO" id="GO:0007131">
    <property type="term" value="P:reciprocal meiotic recombination"/>
    <property type="evidence" value="ECO:0007669"/>
    <property type="project" value="InterPro"/>
</dbReference>
<evidence type="ECO:0000313" key="3">
    <source>
        <dbReference type="Proteomes" id="UP000301737"/>
    </source>
</evidence>
<feature type="region of interest" description="Disordered" evidence="1">
    <location>
        <begin position="267"/>
        <end position="303"/>
    </location>
</feature>
<gene>
    <name evidence="2" type="ORF">ZYGM_003766</name>
</gene>